<dbReference type="InterPro" id="IPR000073">
    <property type="entry name" value="AB_hydrolase_1"/>
</dbReference>
<feature type="domain" description="AB hydrolase-1" evidence="8">
    <location>
        <begin position="41"/>
        <end position="272"/>
    </location>
</feature>
<evidence type="ECO:0000313" key="10">
    <source>
        <dbReference type="Proteomes" id="UP001244341"/>
    </source>
</evidence>
<feature type="compositionally biased region" description="Low complexity" evidence="7">
    <location>
        <begin position="380"/>
        <end position="412"/>
    </location>
</feature>
<feature type="transmembrane region" description="Helical" evidence="6">
    <location>
        <begin position="443"/>
        <end position="464"/>
    </location>
</feature>
<evidence type="ECO:0000259" key="8">
    <source>
        <dbReference type="Pfam" id="PF00561"/>
    </source>
</evidence>
<feature type="transmembrane region" description="Helical" evidence="6">
    <location>
        <begin position="835"/>
        <end position="858"/>
    </location>
</feature>
<evidence type="ECO:0000256" key="3">
    <source>
        <dbReference type="ARBA" id="ARBA00022692"/>
    </source>
</evidence>
<evidence type="ECO:0000256" key="5">
    <source>
        <dbReference type="ARBA" id="ARBA00023136"/>
    </source>
</evidence>
<sequence length="888" mass="93903">MQQLVRQQVSALQLHKCWTQGSNAIKQLTYAEFGAPDSDSVVFYQHGWPGSRIGGSMLHEAAQRLHVRLIAVDRPGFGGTPFTPQHSLQNWASALQQLSDHLAIGRFGILGASGGAPFAAACARFIGEQRVTGLGLLCPLGPVDGSTRPGMTAANALLLAMARRCPGVARAVWRATGKWLAWDEHCMQRFALNPQDKQALQSTPHIAQAIRAAVLEGLSAGAWGVVHEMALAQRCWGFRLQDIQVPHAFLWHGLQDPLVTLAMARAYESIPGCQAVYFPSETHTTLVVNRLGRWQAVGVRCVRSTCPCPSGWTTAMRSLIPLRSSPSDAQGVAADAAAAAAAAAAAGPLPVQAEPVPLPVQALDPAAQVAAGSTVHEVASASSNGTTAGSSSNSSSSKHSSSNPSSPSSSKQQRSRHKVTQYLVTRDLSRVWRLAGPLMANNMAGYALSIIGAIFIGQLGALSLSSSVLANSVYNCTGLSLALGLSAGMETLCGQAYGAGAYTRLSVIFQRALLVCWTVCIPVALLWLNSHALLLQLGQQPDIAALASRYLVLCTPCLFLTTAMECTRRYLQAQRAVKPTMAVGAATLAASPFIFWAFMVKAQLGLDGAALAFISCQLLTLLGLLSCVAWRAVRMEGKREQTWGGWSKEAFADWPEYMKYGLPAAAMISLEWWAYEVILILAGLLPNAEVALSTMGVCLNINAWMYMLPLGLGAAVNTSIGNAMGAGHAATAKRAFLGGIASGAFLQAALSLSISLWGRHLVALFTNDPAVIASCCSVLPLLAGLVFFDGVNAVVGGCLRGAGRQMLGAAINFIGYWVVGVPLAAWLAFRGGMGIHGFWWGVAAGAAVQAVVLLALLLRWDWQREVERVQGLLRQAAASGKVAPSFGH</sequence>
<evidence type="ECO:0000313" key="9">
    <source>
        <dbReference type="EMBL" id="WIA18025.1"/>
    </source>
</evidence>
<feature type="region of interest" description="Disordered" evidence="7">
    <location>
        <begin position="377"/>
        <end position="419"/>
    </location>
</feature>
<gene>
    <name evidence="9" type="ORF">OEZ85_009509</name>
</gene>
<dbReference type="Proteomes" id="UP001244341">
    <property type="component" value="Chromosome 9b"/>
</dbReference>
<accession>A0ABY8U9I4</accession>
<dbReference type="InterPro" id="IPR045069">
    <property type="entry name" value="MATE_euk"/>
</dbReference>
<feature type="transmembrane region" description="Helical" evidence="6">
    <location>
        <begin position="807"/>
        <end position="829"/>
    </location>
</feature>
<feature type="transmembrane region" description="Helical" evidence="6">
    <location>
        <begin position="735"/>
        <end position="758"/>
    </location>
</feature>
<dbReference type="PANTHER" id="PTHR11206">
    <property type="entry name" value="MULTIDRUG RESISTANCE PROTEIN"/>
    <property type="match status" value="1"/>
</dbReference>
<keyword evidence="3 6" id="KW-0812">Transmembrane</keyword>
<feature type="transmembrane region" description="Helical" evidence="6">
    <location>
        <begin position="512"/>
        <end position="537"/>
    </location>
</feature>
<dbReference type="NCBIfam" id="TIGR00797">
    <property type="entry name" value="matE"/>
    <property type="match status" value="1"/>
</dbReference>
<dbReference type="Pfam" id="PF00561">
    <property type="entry name" value="Abhydrolase_1"/>
    <property type="match status" value="1"/>
</dbReference>
<feature type="transmembrane region" description="Helical" evidence="6">
    <location>
        <begin position="576"/>
        <end position="598"/>
    </location>
</feature>
<feature type="transmembrane region" description="Helical" evidence="6">
    <location>
        <begin position="664"/>
        <end position="684"/>
    </location>
</feature>
<dbReference type="InterPro" id="IPR002528">
    <property type="entry name" value="MATE_fam"/>
</dbReference>
<dbReference type="EMBL" id="CP126216">
    <property type="protein sequence ID" value="WIA18025.1"/>
    <property type="molecule type" value="Genomic_DNA"/>
</dbReference>
<evidence type="ECO:0000256" key="7">
    <source>
        <dbReference type="SAM" id="MobiDB-lite"/>
    </source>
</evidence>
<protein>
    <recommendedName>
        <fullName evidence="6">Protein DETOXIFICATION</fullName>
    </recommendedName>
    <alternativeName>
        <fullName evidence="6">Multidrug and toxic compound extrusion protein</fullName>
    </alternativeName>
</protein>
<reference evidence="9 10" key="1">
    <citation type="submission" date="2023-05" db="EMBL/GenBank/DDBJ databases">
        <title>A 100% complete, gapless, phased diploid assembly of the Scenedesmus obliquus UTEX 3031 genome.</title>
        <authorList>
            <person name="Biondi T.C."/>
            <person name="Hanschen E.R."/>
            <person name="Kwon T."/>
            <person name="Eng W."/>
            <person name="Kruse C.P.S."/>
            <person name="Koehler S.I."/>
            <person name="Kunde Y."/>
            <person name="Gleasner C.D."/>
            <person name="You Mak K.T."/>
            <person name="Polle J."/>
            <person name="Hovde B.T."/>
            <person name="Starkenburg S.R."/>
        </authorList>
    </citation>
    <scope>NUCLEOTIDE SEQUENCE [LARGE SCALE GENOMIC DNA]</scope>
    <source>
        <strain evidence="9 10">DOE0152z</strain>
    </source>
</reference>
<evidence type="ECO:0000256" key="2">
    <source>
        <dbReference type="ARBA" id="ARBA00010199"/>
    </source>
</evidence>
<keyword evidence="5 6" id="KW-0472">Membrane</keyword>
<dbReference type="Gene3D" id="3.40.50.1820">
    <property type="entry name" value="alpha/beta hydrolase"/>
    <property type="match status" value="1"/>
</dbReference>
<keyword evidence="4 6" id="KW-1133">Transmembrane helix</keyword>
<comment type="similarity">
    <text evidence="2 6">Belongs to the multi antimicrobial extrusion (MATE) (TC 2.A.66.1) family.</text>
</comment>
<feature type="transmembrane region" description="Helical" evidence="6">
    <location>
        <begin position="770"/>
        <end position="795"/>
    </location>
</feature>
<evidence type="ECO:0000256" key="6">
    <source>
        <dbReference type="RuleBase" id="RU004914"/>
    </source>
</evidence>
<dbReference type="Pfam" id="PF01554">
    <property type="entry name" value="MatE"/>
    <property type="match status" value="2"/>
</dbReference>
<feature type="transmembrane region" description="Helical" evidence="6">
    <location>
        <begin position="543"/>
        <end position="564"/>
    </location>
</feature>
<evidence type="ECO:0000256" key="1">
    <source>
        <dbReference type="ARBA" id="ARBA00004141"/>
    </source>
</evidence>
<organism evidence="9 10">
    <name type="scientific">Tetradesmus obliquus</name>
    <name type="common">Green alga</name>
    <name type="synonym">Acutodesmus obliquus</name>
    <dbReference type="NCBI Taxonomy" id="3088"/>
    <lineage>
        <taxon>Eukaryota</taxon>
        <taxon>Viridiplantae</taxon>
        <taxon>Chlorophyta</taxon>
        <taxon>core chlorophytes</taxon>
        <taxon>Chlorophyceae</taxon>
        <taxon>CS clade</taxon>
        <taxon>Sphaeropleales</taxon>
        <taxon>Scenedesmaceae</taxon>
        <taxon>Tetradesmus</taxon>
    </lineage>
</organism>
<dbReference type="CDD" id="cd13132">
    <property type="entry name" value="MATE_eukaryotic"/>
    <property type="match status" value="1"/>
</dbReference>
<dbReference type="SUPFAM" id="SSF53474">
    <property type="entry name" value="alpha/beta-Hydrolases"/>
    <property type="match status" value="1"/>
</dbReference>
<proteinExistence type="inferred from homology"/>
<dbReference type="InterPro" id="IPR029058">
    <property type="entry name" value="AB_hydrolase_fold"/>
</dbReference>
<comment type="subcellular location">
    <subcellularLocation>
        <location evidence="1">Membrane</location>
        <topology evidence="1">Multi-pass membrane protein</topology>
    </subcellularLocation>
</comment>
<keyword evidence="10" id="KW-1185">Reference proteome</keyword>
<name>A0ABY8U9I4_TETOB</name>
<feature type="transmembrane region" description="Helical" evidence="6">
    <location>
        <begin position="610"/>
        <end position="633"/>
    </location>
</feature>
<evidence type="ECO:0000256" key="4">
    <source>
        <dbReference type="ARBA" id="ARBA00022989"/>
    </source>
</evidence>